<dbReference type="AlphaFoldDB" id="A0AAE1B744"/>
<sequence length="135" mass="14462">MAGVVWRARESPVSMDESWLELLGVQGRAQSAWVQAGWSCLACKGEPSQHGCKLAGVAWRAREIPVSVGASWLELLGVQGRSQSAWVQAGWSCLACKGDPSQRGCKLAGVAWRARESPVSMGANWLELLGVQGRA</sequence>
<keyword evidence="2" id="KW-1185">Reference proteome</keyword>
<protein>
    <submittedName>
        <fullName evidence="1">Uncharacterized protein</fullName>
    </submittedName>
</protein>
<comment type="caution">
    <text evidence="1">The sequence shown here is derived from an EMBL/GenBank/DDBJ whole genome shotgun (WGS) entry which is preliminary data.</text>
</comment>
<organism evidence="1 2">
    <name type="scientific">Elysia crispata</name>
    <name type="common">lettuce slug</name>
    <dbReference type="NCBI Taxonomy" id="231223"/>
    <lineage>
        <taxon>Eukaryota</taxon>
        <taxon>Metazoa</taxon>
        <taxon>Spiralia</taxon>
        <taxon>Lophotrochozoa</taxon>
        <taxon>Mollusca</taxon>
        <taxon>Gastropoda</taxon>
        <taxon>Heterobranchia</taxon>
        <taxon>Euthyneura</taxon>
        <taxon>Panpulmonata</taxon>
        <taxon>Sacoglossa</taxon>
        <taxon>Placobranchoidea</taxon>
        <taxon>Plakobranchidae</taxon>
        <taxon>Elysia</taxon>
    </lineage>
</organism>
<dbReference type="Proteomes" id="UP001283361">
    <property type="component" value="Unassembled WGS sequence"/>
</dbReference>
<reference evidence="1" key="1">
    <citation type="journal article" date="2023" name="G3 (Bethesda)">
        <title>A reference genome for the long-term kleptoplast-retaining sea slug Elysia crispata morphotype clarki.</title>
        <authorList>
            <person name="Eastman K.E."/>
            <person name="Pendleton A.L."/>
            <person name="Shaikh M.A."/>
            <person name="Suttiyut T."/>
            <person name="Ogas R."/>
            <person name="Tomko P."/>
            <person name="Gavelis G."/>
            <person name="Widhalm J.R."/>
            <person name="Wisecaver J.H."/>
        </authorList>
    </citation>
    <scope>NUCLEOTIDE SEQUENCE</scope>
    <source>
        <strain evidence="1">ECLA1</strain>
    </source>
</reference>
<proteinExistence type="predicted"/>
<accession>A0AAE1B744</accession>
<gene>
    <name evidence="1" type="ORF">RRG08_004867</name>
</gene>
<name>A0AAE1B744_9GAST</name>
<evidence type="ECO:0000313" key="1">
    <source>
        <dbReference type="EMBL" id="KAK3800455.1"/>
    </source>
</evidence>
<dbReference type="EMBL" id="JAWDGP010000458">
    <property type="protein sequence ID" value="KAK3800455.1"/>
    <property type="molecule type" value="Genomic_DNA"/>
</dbReference>
<evidence type="ECO:0000313" key="2">
    <source>
        <dbReference type="Proteomes" id="UP001283361"/>
    </source>
</evidence>